<feature type="compositionally biased region" description="Pro residues" evidence="1">
    <location>
        <begin position="621"/>
        <end position="632"/>
    </location>
</feature>
<sequence length="944" mass="96619">MVSDAVNQAALATCKSFVDAVGERRIGSVTLEQVKLLLTHVELFSKDHNDLNWHVHVSGYDKRGKVFWLPIYEDAAICESPAAHALGQVYRYAESGSCMEATVASILTDARSSRTPLPPAARADGSVARGRRGKGDERTGDAEKDVRGDGGGGEGTGAAQPAPEREDSAREAGTSAAGDAPGQPTTAAARLAMSQAAAAAVIDGDAADDFTPPAVADDGTRPLGSGRAATDTGAVASHPLASKTVGGGSGRMYPTLDDPLSGLDVSDCGGGDETEDELAAGASGARPRPSGNVKRVKRVRRDWEPTAPATIHPPTDYLPTDTAVLLAKTVLECPEPLTQLRKVAVLGNAAAAGGMSWPRARLSLPWWPRQVGCEKPWPLHVIVNNSLVHLGDPKHVTKDGSVRVVLPHMNIACSSTLECRLGELMAVVDKCERAHAAISGYVSKFNPKVLPPIASRTSQRPSLSGLSGLRAASRIAPTPSAFALQQADARRPGELFYGGSRRPAGWVANGSQPPTHHVRMAPPDLPAPLPRDHPAPQAPSASTRPSGATAAVAAAQTAAATLRATLGSPKSVASSAATTHQSAAGGALASVPGRLVAPRPLAASSDGSAASLLSRAGSSSRPPPLPPRPPLPSGRRRATSKAAAERSSQEPEAKGSKAGAKAGIKVGTKASATAGAKVRDKVSGKVGSTSVANARAKAGSKAGVKASATRVKSTQILGAAAGANGEADAQPPPATTPVASRASGSASLLSSATRPSPPSGNSARRGRSAFGLAADALRLSTSAAAAPKTTKRAAAAKPTSSPARPPKRSRRLEAREQLEAAERRIAAARETAAASATATDASAVAVAASQAPLSAVANRAVCTLLSELGVPVATGRLLKERRKVSNRWIDPDMAAVELCSILEPSVAYPYNDRYPLAPKRSAVVHLDGHVGTTIVWSVESVSFS</sequence>
<feature type="compositionally biased region" description="Low complexity" evidence="1">
    <location>
        <begin position="600"/>
        <end position="620"/>
    </location>
</feature>
<feature type="region of interest" description="Disordered" evidence="1">
    <location>
        <begin position="599"/>
        <end position="710"/>
    </location>
</feature>
<dbReference type="AlphaFoldDB" id="A0A1X6PAJ0"/>
<evidence type="ECO:0000256" key="1">
    <source>
        <dbReference type="SAM" id="MobiDB-lite"/>
    </source>
</evidence>
<feature type="compositionally biased region" description="Low complexity" evidence="1">
    <location>
        <begin position="656"/>
        <end position="670"/>
    </location>
</feature>
<feature type="region of interest" description="Disordered" evidence="1">
    <location>
        <begin position="494"/>
        <end position="550"/>
    </location>
</feature>
<gene>
    <name evidence="2" type="ORF">BU14_0130s0039</name>
</gene>
<accession>A0A1X6PAJ0</accession>
<dbReference type="Proteomes" id="UP000218209">
    <property type="component" value="Unassembled WGS sequence"/>
</dbReference>
<reference evidence="2 3" key="1">
    <citation type="submission" date="2017-03" db="EMBL/GenBank/DDBJ databases">
        <title>WGS assembly of Porphyra umbilicalis.</title>
        <authorList>
            <person name="Brawley S.H."/>
            <person name="Blouin N.A."/>
            <person name="Ficko-Blean E."/>
            <person name="Wheeler G.L."/>
            <person name="Lohr M."/>
            <person name="Goodson H.V."/>
            <person name="Jenkins J.W."/>
            <person name="Blaby-Haas C.E."/>
            <person name="Helliwell K.E."/>
            <person name="Chan C."/>
            <person name="Marriage T."/>
            <person name="Bhattacharya D."/>
            <person name="Klein A.S."/>
            <person name="Badis Y."/>
            <person name="Brodie J."/>
            <person name="Cao Y."/>
            <person name="Collen J."/>
            <person name="Dittami S.M."/>
            <person name="Gachon C.M."/>
            <person name="Green B.R."/>
            <person name="Karpowicz S."/>
            <person name="Kim J.W."/>
            <person name="Kudahl U."/>
            <person name="Lin S."/>
            <person name="Michel G."/>
            <person name="Mittag M."/>
            <person name="Olson B.J."/>
            <person name="Pangilinan J."/>
            <person name="Peng Y."/>
            <person name="Qiu H."/>
            <person name="Shu S."/>
            <person name="Singer J.T."/>
            <person name="Smith A.G."/>
            <person name="Sprecher B.N."/>
            <person name="Wagner V."/>
            <person name="Wang W."/>
            <person name="Wang Z.-Y."/>
            <person name="Yan J."/>
            <person name="Yarish C."/>
            <person name="Zoeuner-Riek S."/>
            <person name="Zhuang Y."/>
            <person name="Zou Y."/>
            <person name="Lindquist E.A."/>
            <person name="Grimwood J."/>
            <person name="Barry K."/>
            <person name="Rokhsar D.S."/>
            <person name="Schmutz J."/>
            <person name="Stiller J.W."/>
            <person name="Grossman A.R."/>
            <person name="Prochnik S.E."/>
        </authorList>
    </citation>
    <scope>NUCLEOTIDE SEQUENCE [LARGE SCALE GENOMIC DNA]</scope>
    <source>
        <strain evidence="2">4086291</strain>
    </source>
</reference>
<organism evidence="2 3">
    <name type="scientific">Porphyra umbilicalis</name>
    <name type="common">Purple laver</name>
    <name type="synonym">Red alga</name>
    <dbReference type="NCBI Taxonomy" id="2786"/>
    <lineage>
        <taxon>Eukaryota</taxon>
        <taxon>Rhodophyta</taxon>
        <taxon>Bangiophyceae</taxon>
        <taxon>Bangiales</taxon>
        <taxon>Bangiaceae</taxon>
        <taxon>Porphyra</taxon>
    </lineage>
</organism>
<feature type="compositionally biased region" description="Basic and acidic residues" evidence="1">
    <location>
        <begin position="133"/>
        <end position="148"/>
    </location>
</feature>
<evidence type="ECO:0000313" key="2">
    <source>
        <dbReference type="EMBL" id="OSX77884.1"/>
    </source>
</evidence>
<feature type="compositionally biased region" description="Basic and acidic residues" evidence="1">
    <location>
        <begin position="643"/>
        <end position="655"/>
    </location>
</feature>
<feature type="region of interest" description="Disordered" evidence="1">
    <location>
        <begin position="210"/>
        <end position="296"/>
    </location>
</feature>
<dbReference type="PANTHER" id="PTHR12460">
    <property type="entry name" value="CYCLIN-DEPENDENT KINASE INHIBITOR-RELATED PROTEIN"/>
    <property type="match status" value="1"/>
</dbReference>
<name>A0A1X6PAJ0_PORUM</name>
<evidence type="ECO:0000313" key="3">
    <source>
        <dbReference type="Proteomes" id="UP000218209"/>
    </source>
</evidence>
<feature type="region of interest" description="Disordered" evidence="1">
    <location>
        <begin position="722"/>
        <end position="766"/>
    </location>
</feature>
<dbReference type="EMBL" id="KV918826">
    <property type="protein sequence ID" value="OSX77884.1"/>
    <property type="molecule type" value="Genomic_DNA"/>
</dbReference>
<dbReference type="PANTHER" id="PTHR12460:SF38">
    <property type="entry name" value="KINETOPLAST-ASSOCIATED PROTEIN-LIKE PROTEIN"/>
    <property type="match status" value="1"/>
</dbReference>
<feature type="compositionally biased region" description="Low complexity" evidence="1">
    <location>
        <begin position="694"/>
        <end position="708"/>
    </location>
</feature>
<feature type="region of interest" description="Disordered" evidence="1">
    <location>
        <begin position="781"/>
        <end position="812"/>
    </location>
</feature>
<protein>
    <submittedName>
        <fullName evidence="2">Uncharacterized protein</fullName>
    </submittedName>
</protein>
<feature type="region of interest" description="Disordered" evidence="1">
    <location>
        <begin position="110"/>
        <end position="190"/>
    </location>
</feature>
<proteinExistence type="predicted"/>
<keyword evidence="3" id="KW-1185">Reference proteome</keyword>
<feature type="compositionally biased region" description="Low complexity" evidence="1">
    <location>
        <begin position="739"/>
        <end position="752"/>
    </location>
</feature>
<feature type="compositionally biased region" description="Low complexity" evidence="1">
    <location>
        <begin position="781"/>
        <end position="802"/>
    </location>
</feature>